<dbReference type="AlphaFoldDB" id="A0A0C2FZ35"/>
<sequence length="394" mass="46084">MDEDLANLSIFMNGKKPTTSCLENNLTLTLDGLHRQVDTAATIRVDWAHMKGDPAFTFGTPEEQVIVVNRILRAASVAKEKIVRLASTKNGDIPEVMSVANEEAKRLSTLIKEIEIELQKAEKNVYEAKVHDKTELYKRVAHTLQNRLQEQQQDIHALTLQVRELESKAQAKETDNKYEYEQMTDTKENTTASKRMQLTGLQVQVECEERRVQQVYSDCDNKYEQHHGGQQERSDYERGTEECHLRQVSPNHEQVYDDYYHDADHYNHENQRRDTDEPMSDPDYFEQMIDEVKTYSEDESMDEDHDLVLENISSDEDDAHDNNEEINDETWRRRRWREDLLQMEHVLRNFPFRKIGESSRGVESSVECAFCRRVGQHYSDSCPEVTDGDERYNI</sequence>
<reference evidence="3 4" key="1">
    <citation type="submission" date="2013-12" db="EMBL/GenBank/DDBJ databases">
        <title>Draft genome of the parsitic nematode Ancylostoma duodenale.</title>
        <authorList>
            <person name="Mitreva M."/>
        </authorList>
    </citation>
    <scope>NUCLEOTIDE SEQUENCE [LARGE SCALE GENOMIC DNA]</scope>
    <source>
        <strain evidence="3 4">Zhejiang</strain>
    </source>
</reference>
<feature type="non-terminal residue" evidence="3">
    <location>
        <position position="394"/>
    </location>
</feature>
<protein>
    <submittedName>
        <fullName evidence="3">Uncharacterized protein</fullName>
    </submittedName>
</protein>
<dbReference type="EMBL" id="KN750717">
    <property type="protein sequence ID" value="KIH50121.1"/>
    <property type="molecule type" value="Genomic_DNA"/>
</dbReference>
<evidence type="ECO:0000256" key="2">
    <source>
        <dbReference type="SAM" id="MobiDB-lite"/>
    </source>
</evidence>
<name>A0A0C2FZ35_9BILA</name>
<dbReference type="OrthoDB" id="5870748at2759"/>
<gene>
    <name evidence="3" type="ORF">ANCDUO_19803</name>
</gene>
<accession>A0A0C2FZ35</accession>
<keyword evidence="1" id="KW-0175">Coiled coil</keyword>
<keyword evidence="4" id="KW-1185">Reference proteome</keyword>
<evidence type="ECO:0000313" key="3">
    <source>
        <dbReference type="EMBL" id="KIH50121.1"/>
    </source>
</evidence>
<evidence type="ECO:0000313" key="4">
    <source>
        <dbReference type="Proteomes" id="UP000054047"/>
    </source>
</evidence>
<evidence type="ECO:0000256" key="1">
    <source>
        <dbReference type="SAM" id="Coils"/>
    </source>
</evidence>
<organism evidence="3 4">
    <name type="scientific">Ancylostoma duodenale</name>
    <dbReference type="NCBI Taxonomy" id="51022"/>
    <lineage>
        <taxon>Eukaryota</taxon>
        <taxon>Metazoa</taxon>
        <taxon>Ecdysozoa</taxon>
        <taxon>Nematoda</taxon>
        <taxon>Chromadorea</taxon>
        <taxon>Rhabditida</taxon>
        <taxon>Rhabditina</taxon>
        <taxon>Rhabditomorpha</taxon>
        <taxon>Strongyloidea</taxon>
        <taxon>Ancylostomatidae</taxon>
        <taxon>Ancylostomatinae</taxon>
        <taxon>Ancylostoma</taxon>
    </lineage>
</organism>
<dbReference type="Proteomes" id="UP000054047">
    <property type="component" value="Unassembled WGS sequence"/>
</dbReference>
<feature type="coiled-coil region" evidence="1">
    <location>
        <begin position="97"/>
        <end position="175"/>
    </location>
</feature>
<feature type="region of interest" description="Disordered" evidence="2">
    <location>
        <begin position="222"/>
        <end position="241"/>
    </location>
</feature>
<proteinExistence type="predicted"/>